<dbReference type="InterPro" id="IPR047650">
    <property type="entry name" value="Transpos_IS110"/>
</dbReference>
<dbReference type="EMBL" id="QAOT01000016">
    <property type="protein sequence ID" value="PTR14558.1"/>
    <property type="molecule type" value="Genomic_DNA"/>
</dbReference>
<dbReference type="InterPro" id="IPR003346">
    <property type="entry name" value="Transposase_20"/>
</dbReference>
<reference evidence="2 3" key="1">
    <citation type="submission" date="2018-04" db="EMBL/GenBank/DDBJ databases">
        <title>Genomic Encyclopedia of Type Strains, Phase III (KMG-III): the genomes of soil and plant-associated and newly described type strains.</title>
        <authorList>
            <person name="Whitman W."/>
        </authorList>
    </citation>
    <scope>NUCLEOTIDE SEQUENCE [LARGE SCALE GENOMIC DNA]</scope>
    <source>
        <strain evidence="2 3">KA25</strain>
    </source>
</reference>
<gene>
    <name evidence="2" type="ORF">C8J28_11629</name>
</gene>
<sequence>MRFVAVKTENQQAVLMLHKARELLVRQRTMLTNALRAHLAELGLVAAQGPEGLNQLKARFGSVLDSLSDHAVAALTARITRAEGLADEVDRLERRILDWHRTSDASRRLATISGIGPITASAIAANVPDASLFRSARQLFAGASVHWKLA</sequence>
<dbReference type="GO" id="GO:0006313">
    <property type="term" value="P:DNA transposition"/>
    <property type="evidence" value="ECO:0007669"/>
    <property type="project" value="InterPro"/>
</dbReference>
<protein>
    <submittedName>
        <fullName evidence="2">Transposase IS116/IS110/IS902 family protein</fullName>
    </submittedName>
</protein>
<dbReference type="GO" id="GO:0003677">
    <property type="term" value="F:DNA binding"/>
    <property type="evidence" value="ECO:0007669"/>
    <property type="project" value="InterPro"/>
</dbReference>
<evidence type="ECO:0000313" key="2">
    <source>
        <dbReference type="EMBL" id="PTR14558.1"/>
    </source>
</evidence>
<dbReference type="GO" id="GO:0004803">
    <property type="term" value="F:transposase activity"/>
    <property type="evidence" value="ECO:0007669"/>
    <property type="project" value="InterPro"/>
</dbReference>
<dbReference type="AlphaFoldDB" id="A0A2T5JWW5"/>
<organism evidence="2 3">
    <name type="scientific">Cereibacter azotoformans</name>
    <dbReference type="NCBI Taxonomy" id="43057"/>
    <lineage>
        <taxon>Bacteria</taxon>
        <taxon>Pseudomonadati</taxon>
        <taxon>Pseudomonadota</taxon>
        <taxon>Alphaproteobacteria</taxon>
        <taxon>Rhodobacterales</taxon>
        <taxon>Paracoccaceae</taxon>
        <taxon>Cereibacter</taxon>
    </lineage>
</organism>
<dbReference type="Pfam" id="PF02371">
    <property type="entry name" value="Transposase_20"/>
    <property type="match status" value="1"/>
</dbReference>
<feature type="domain" description="Transposase IS116/IS110/IS902 C-terminal" evidence="1">
    <location>
        <begin position="107"/>
        <end position="141"/>
    </location>
</feature>
<comment type="caution">
    <text evidence="2">The sequence shown here is derived from an EMBL/GenBank/DDBJ whole genome shotgun (WGS) entry which is preliminary data.</text>
</comment>
<dbReference type="PANTHER" id="PTHR33055:SF3">
    <property type="entry name" value="PUTATIVE TRANSPOSASE FOR IS117-RELATED"/>
    <property type="match status" value="1"/>
</dbReference>
<dbReference type="Proteomes" id="UP000244060">
    <property type="component" value="Unassembled WGS sequence"/>
</dbReference>
<name>A0A2T5JWW5_9RHOB</name>
<evidence type="ECO:0000313" key="3">
    <source>
        <dbReference type="Proteomes" id="UP000244060"/>
    </source>
</evidence>
<proteinExistence type="predicted"/>
<evidence type="ECO:0000259" key="1">
    <source>
        <dbReference type="Pfam" id="PF02371"/>
    </source>
</evidence>
<accession>A0A2T5JWW5</accession>
<dbReference type="PANTHER" id="PTHR33055">
    <property type="entry name" value="TRANSPOSASE FOR INSERTION SEQUENCE ELEMENT IS1111A"/>
    <property type="match status" value="1"/>
</dbReference>
<keyword evidence="3" id="KW-1185">Reference proteome</keyword>